<dbReference type="SUPFAM" id="SSF52540">
    <property type="entry name" value="P-loop containing nucleoside triphosphate hydrolases"/>
    <property type="match status" value="1"/>
</dbReference>
<keyword evidence="2 8" id="KW-0963">Cytoplasm</keyword>
<comment type="catalytic activity">
    <reaction evidence="8">
        <text>3'-dephospho-CoA + ATP = ADP + CoA + H(+)</text>
        <dbReference type="Rhea" id="RHEA:18245"/>
        <dbReference type="ChEBI" id="CHEBI:15378"/>
        <dbReference type="ChEBI" id="CHEBI:30616"/>
        <dbReference type="ChEBI" id="CHEBI:57287"/>
        <dbReference type="ChEBI" id="CHEBI:57328"/>
        <dbReference type="ChEBI" id="CHEBI:456216"/>
        <dbReference type="EC" id="2.7.1.24"/>
    </reaction>
</comment>
<evidence type="ECO:0000256" key="2">
    <source>
        <dbReference type="ARBA" id="ARBA00022490"/>
    </source>
</evidence>
<keyword evidence="3 8" id="KW-0808">Transferase</keyword>
<dbReference type="InterPro" id="IPR001977">
    <property type="entry name" value="Depp_CoAkinase"/>
</dbReference>
<dbReference type="PROSITE" id="PS51219">
    <property type="entry name" value="DPCK"/>
    <property type="match status" value="1"/>
</dbReference>
<dbReference type="GO" id="GO:0005737">
    <property type="term" value="C:cytoplasm"/>
    <property type="evidence" value="ECO:0007669"/>
    <property type="project" value="UniProtKB-SubCell"/>
</dbReference>
<comment type="subcellular location">
    <subcellularLocation>
        <location evidence="8">Cytoplasm</location>
    </subcellularLocation>
</comment>
<dbReference type="UniPathway" id="UPA00241">
    <property type="reaction ID" value="UER00356"/>
</dbReference>
<dbReference type="RefSeq" id="WP_041093300.1">
    <property type="nucleotide sequence ID" value="NZ_AP014680.1"/>
</dbReference>
<dbReference type="Pfam" id="PF01121">
    <property type="entry name" value="CoaE"/>
    <property type="match status" value="1"/>
</dbReference>
<dbReference type="PANTHER" id="PTHR10695">
    <property type="entry name" value="DEPHOSPHO-COA KINASE-RELATED"/>
    <property type="match status" value="1"/>
</dbReference>
<evidence type="ECO:0000256" key="6">
    <source>
        <dbReference type="ARBA" id="ARBA00022840"/>
    </source>
</evidence>
<keyword evidence="4 8" id="KW-0547">Nucleotide-binding</keyword>
<evidence type="ECO:0000313" key="10">
    <source>
        <dbReference type="EMBL" id="BAP85434.1"/>
    </source>
</evidence>
<name>A0A0A1GWZ7_9LACO</name>
<evidence type="ECO:0000256" key="7">
    <source>
        <dbReference type="ARBA" id="ARBA00022993"/>
    </source>
</evidence>
<dbReference type="EC" id="2.7.1.24" evidence="8 9"/>
<dbReference type="HAMAP" id="MF_00376">
    <property type="entry name" value="Dephospho_CoA_kinase"/>
    <property type="match status" value="1"/>
</dbReference>
<dbReference type="PANTHER" id="PTHR10695:SF46">
    <property type="entry name" value="BIFUNCTIONAL COENZYME A SYNTHASE-RELATED"/>
    <property type="match status" value="1"/>
</dbReference>
<comment type="function">
    <text evidence="8">Catalyzes the phosphorylation of the 3'-hydroxyl group of dephosphocoenzyme A to form coenzyme A.</text>
</comment>
<dbReference type="InterPro" id="IPR027417">
    <property type="entry name" value="P-loop_NTPase"/>
</dbReference>
<dbReference type="AlphaFoldDB" id="A0A0A1GWZ7"/>
<accession>A0A0A1GWZ7</accession>
<organism evidence="10 11">
    <name type="scientific">Paucilactobacillus hokkaidonensis JCM 18461</name>
    <dbReference type="NCBI Taxonomy" id="1291742"/>
    <lineage>
        <taxon>Bacteria</taxon>
        <taxon>Bacillati</taxon>
        <taxon>Bacillota</taxon>
        <taxon>Bacilli</taxon>
        <taxon>Lactobacillales</taxon>
        <taxon>Lactobacillaceae</taxon>
        <taxon>Paucilactobacillus</taxon>
    </lineage>
</organism>
<dbReference type="NCBIfam" id="TIGR00152">
    <property type="entry name" value="dephospho-CoA kinase"/>
    <property type="match status" value="1"/>
</dbReference>
<proteinExistence type="inferred from homology"/>
<dbReference type="CDD" id="cd02022">
    <property type="entry name" value="DPCK"/>
    <property type="match status" value="1"/>
</dbReference>
<evidence type="ECO:0000256" key="1">
    <source>
        <dbReference type="ARBA" id="ARBA00009018"/>
    </source>
</evidence>
<keyword evidence="6 8" id="KW-0067">ATP-binding</keyword>
<protein>
    <recommendedName>
        <fullName evidence="8 9">Dephospho-CoA kinase</fullName>
        <ecNumber evidence="8 9">2.7.1.24</ecNumber>
    </recommendedName>
    <alternativeName>
        <fullName evidence="8">Dephosphocoenzyme A kinase</fullName>
    </alternativeName>
</protein>
<evidence type="ECO:0000313" key="11">
    <source>
        <dbReference type="Proteomes" id="UP000031620"/>
    </source>
</evidence>
<evidence type="ECO:0000256" key="9">
    <source>
        <dbReference type="NCBIfam" id="TIGR00152"/>
    </source>
</evidence>
<feature type="binding site" evidence="8">
    <location>
        <begin position="12"/>
        <end position="17"/>
    </location>
    <ligand>
        <name>ATP</name>
        <dbReference type="ChEBI" id="CHEBI:30616"/>
    </ligand>
</feature>
<evidence type="ECO:0000256" key="4">
    <source>
        <dbReference type="ARBA" id="ARBA00022741"/>
    </source>
</evidence>
<dbReference type="GO" id="GO:0015937">
    <property type="term" value="P:coenzyme A biosynthetic process"/>
    <property type="evidence" value="ECO:0007669"/>
    <property type="project" value="UniProtKB-UniRule"/>
</dbReference>
<dbReference type="STRING" id="1291742.LOOC260_108940"/>
<keyword evidence="7 8" id="KW-0173">Coenzyme A biosynthesis</keyword>
<dbReference type="HOGENOM" id="CLU_057180_0_0_9"/>
<dbReference type="Gene3D" id="3.40.50.300">
    <property type="entry name" value="P-loop containing nucleotide triphosphate hydrolases"/>
    <property type="match status" value="1"/>
</dbReference>
<dbReference type="GO" id="GO:0004140">
    <property type="term" value="F:dephospho-CoA kinase activity"/>
    <property type="evidence" value="ECO:0007669"/>
    <property type="project" value="UniProtKB-UniRule"/>
</dbReference>
<comment type="pathway">
    <text evidence="8">Cofactor biosynthesis; coenzyme A biosynthesis; CoA from (R)-pantothenate: step 5/5.</text>
</comment>
<reference evidence="10 11" key="1">
    <citation type="submission" date="2014-11" db="EMBL/GenBank/DDBJ databases">
        <title>Complete genome sequence and analysis of Lactobacillus hokkaidonensis LOOC260T.</title>
        <authorList>
            <person name="Tanizawa Y."/>
            <person name="Tohno M."/>
            <person name="Kaminuma E."/>
            <person name="Nakamura Y."/>
            <person name="Arita M."/>
        </authorList>
    </citation>
    <scope>NUCLEOTIDE SEQUENCE [LARGE SCALE GENOMIC DNA]</scope>
    <source>
        <strain evidence="10 11">LOOC260</strain>
    </source>
</reference>
<dbReference type="Proteomes" id="UP000031620">
    <property type="component" value="Chromosome"/>
</dbReference>
<keyword evidence="5 8" id="KW-0418">Kinase</keyword>
<dbReference type="KEGG" id="lho:LOOC260_108940"/>
<dbReference type="FunFam" id="3.40.50.300:FF:000991">
    <property type="entry name" value="Dephospho-CoA kinase"/>
    <property type="match status" value="1"/>
</dbReference>
<evidence type="ECO:0000256" key="3">
    <source>
        <dbReference type="ARBA" id="ARBA00022679"/>
    </source>
</evidence>
<dbReference type="EMBL" id="AP014680">
    <property type="protein sequence ID" value="BAP85434.1"/>
    <property type="molecule type" value="Genomic_DNA"/>
</dbReference>
<evidence type="ECO:0000256" key="8">
    <source>
        <dbReference type="HAMAP-Rule" id="MF_00376"/>
    </source>
</evidence>
<comment type="similarity">
    <text evidence="1 8">Belongs to the CoaE family.</text>
</comment>
<evidence type="ECO:0000256" key="5">
    <source>
        <dbReference type="ARBA" id="ARBA00022777"/>
    </source>
</evidence>
<sequence>MTTILGLTGGIATGKSTVSAFFKSKDIPVIDADVVARQVVKIDSAGLRQIIAAFGPRFLNVDHSLNRKQLGELVFTHPDKLTELNEIMQPLIANEVQRQISTFKQLKVPLVVLDAPLLFEQHYENVVDLIMVVTTTPAIQLDRLMKRNQLSQKNAEKRISAQWSLIEKEKRADVVIDNSRSIEATNQQVVEWLEINHLV</sequence>
<dbReference type="GO" id="GO:0005524">
    <property type="term" value="F:ATP binding"/>
    <property type="evidence" value="ECO:0007669"/>
    <property type="project" value="UniProtKB-UniRule"/>
</dbReference>
<gene>
    <name evidence="8 10" type="primary">coaE</name>
    <name evidence="10" type="ORF">LOOC260_108940</name>
</gene>